<proteinExistence type="predicted"/>
<dbReference type="Gene3D" id="2.60.120.10">
    <property type="entry name" value="Jelly Rolls"/>
    <property type="match status" value="1"/>
</dbReference>
<dbReference type="InterPro" id="IPR014710">
    <property type="entry name" value="RmlC-like_jellyroll"/>
</dbReference>
<accession>A0A381S862</accession>
<dbReference type="EMBL" id="UINC01002780">
    <property type="protein sequence ID" value="SVA00226.1"/>
    <property type="molecule type" value="Genomic_DNA"/>
</dbReference>
<name>A0A381S862_9ZZZZ</name>
<reference evidence="1" key="1">
    <citation type="submission" date="2018-05" db="EMBL/GenBank/DDBJ databases">
        <authorList>
            <person name="Lanie J.A."/>
            <person name="Ng W.-L."/>
            <person name="Kazmierczak K.M."/>
            <person name="Andrzejewski T.M."/>
            <person name="Davidsen T.M."/>
            <person name="Wayne K.J."/>
            <person name="Tettelin H."/>
            <person name="Glass J.I."/>
            <person name="Rusch D."/>
            <person name="Podicherti R."/>
            <person name="Tsui H.-C.T."/>
            <person name="Winkler M.E."/>
        </authorList>
    </citation>
    <scope>NUCLEOTIDE SEQUENCE</scope>
</reference>
<dbReference type="AlphaFoldDB" id="A0A381S862"/>
<gene>
    <name evidence="1" type="ORF">METZ01_LOCUS53080</name>
</gene>
<dbReference type="SUPFAM" id="SSF51182">
    <property type="entry name" value="RmlC-like cupins"/>
    <property type="match status" value="1"/>
</dbReference>
<protein>
    <submittedName>
        <fullName evidence="1">Uncharacterized protein</fullName>
    </submittedName>
</protein>
<sequence>MISTGYINLVKHIKKENHAGKRVFIIDGYIGVDWGHFQKSIAASLKSTELKVTWIDFQDCLKPEPDILRHIEGFLGGEDPLWGTHFPFGLEGFFNAKKVANARILAATAKEYESNNLLIIYGVGSSLIEIWDTLWYIDIPKDIIQEKARDGRCHNIGNPIDMSFGYFYKRSYFVDWPALNRTKRKLLPDIGLLVDIQNENNPASMRGDDFRNALHILSEAPFRVRPWFYPGPWGGKFMQGHMGLDPDQPNFAWSFELIAPENGIVLESSGKYLEFTFDFLMFQENERVLGRKTAERFQYEWPIRLDYLDTIDGGNLSTQCHPRPDFIRKNFGETFTQDETYYISVAKEGARVYLGLKESSDPHEFKQALIDSHQNGNEVDIDK</sequence>
<dbReference type="InterPro" id="IPR011051">
    <property type="entry name" value="RmlC_Cupin_sf"/>
</dbReference>
<feature type="non-terminal residue" evidence="1">
    <location>
        <position position="383"/>
    </location>
</feature>
<organism evidence="1">
    <name type="scientific">marine metagenome</name>
    <dbReference type="NCBI Taxonomy" id="408172"/>
    <lineage>
        <taxon>unclassified sequences</taxon>
        <taxon>metagenomes</taxon>
        <taxon>ecological metagenomes</taxon>
    </lineage>
</organism>
<evidence type="ECO:0000313" key="1">
    <source>
        <dbReference type="EMBL" id="SVA00226.1"/>
    </source>
</evidence>